<sequence length="65" mass="7596">MADNMSFKMGALLDCQKIPFEKKSGLFRVSIDEKLKQSITDYIEKYIIQRYRKGKAADYHFPCDA</sequence>
<evidence type="ECO:0000313" key="1">
    <source>
        <dbReference type="EMBL" id="GAG71545.1"/>
    </source>
</evidence>
<reference evidence="1" key="1">
    <citation type="journal article" date="2014" name="Front. Microbiol.">
        <title>High frequency of phylogenetically diverse reductive dehalogenase-homologous genes in deep subseafloor sedimentary metagenomes.</title>
        <authorList>
            <person name="Kawai M."/>
            <person name="Futagami T."/>
            <person name="Toyoda A."/>
            <person name="Takaki Y."/>
            <person name="Nishi S."/>
            <person name="Hori S."/>
            <person name="Arai W."/>
            <person name="Tsubouchi T."/>
            <person name="Morono Y."/>
            <person name="Uchiyama I."/>
            <person name="Ito T."/>
            <person name="Fujiyama A."/>
            <person name="Inagaki F."/>
            <person name="Takami H."/>
        </authorList>
    </citation>
    <scope>NUCLEOTIDE SEQUENCE</scope>
    <source>
        <strain evidence="1">Expedition CK06-06</strain>
    </source>
</reference>
<name>X0ZP79_9ZZZZ</name>
<organism evidence="1">
    <name type="scientific">marine sediment metagenome</name>
    <dbReference type="NCBI Taxonomy" id="412755"/>
    <lineage>
        <taxon>unclassified sequences</taxon>
        <taxon>metagenomes</taxon>
        <taxon>ecological metagenomes</taxon>
    </lineage>
</organism>
<protein>
    <submittedName>
        <fullName evidence="1">Uncharacterized protein</fullName>
    </submittedName>
</protein>
<gene>
    <name evidence="1" type="ORF">S01H4_05511</name>
</gene>
<accession>X0ZP79</accession>
<dbReference type="AlphaFoldDB" id="X0ZP79"/>
<proteinExistence type="predicted"/>
<feature type="non-terminal residue" evidence="1">
    <location>
        <position position="65"/>
    </location>
</feature>
<comment type="caution">
    <text evidence="1">The sequence shown here is derived from an EMBL/GenBank/DDBJ whole genome shotgun (WGS) entry which is preliminary data.</text>
</comment>
<dbReference type="EMBL" id="BART01001607">
    <property type="protein sequence ID" value="GAG71545.1"/>
    <property type="molecule type" value="Genomic_DNA"/>
</dbReference>